<dbReference type="OrthoDB" id="9897496at2"/>
<name>A0A1V8M7N5_9GAMM</name>
<feature type="transmembrane region" description="Helical" evidence="1">
    <location>
        <begin position="46"/>
        <end position="68"/>
    </location>
</feature>
<dbReference type="STRING" id="1420851.AU255_06625"/>
<keyword evidence="1" id="KW-0472">Membrane</keyword>
<sequence>MPDCSFCGAAEEKQYPLCHSCGAIRYPVENKRIKDVLSSRQQKLKLSASVAAAIITPGAFFVLALVGARHINAKIKNQKYK</sequence>
<dbReference type="Proteomes" id="UP000191980">
    <property type="component" value="Unassembled WGS sequence"/>
</dbReference>
<evidence type="ECO:0000313" key="2">
    <source>
        <dbReference type="EMBL" id="OQK17542.1"/>
    </source>
</evidence>
<dbReference type="RefSeq" id="WP_080522152.1">
    <property type="nucleotide sequence ID" value="NZ_LPUF01000001.1"/>
</dbReference>
<dbReference type="EMBL" id="LPUF01000001">
    <property type="protein sequence ID" value="OQK17542.1"/>
    <property type="molecule type" value="Genomic_DNA"/>
</dbReference>
<gene>
    <name evidence="2" type="ORF">AU255_06625</name>
</gene>
<proteinExistence type="predicted"/>
<evidence type="ECO:0000313" key="3">
    <source>
        <dbReference type="Proteomes" id="UP000191980"/>
    </source>
</evidence>
<dbReference type="AlphaFoldDB" id="A0A1V8M7N5"/>
<organism evidence="2 3">
    <name type="scientific">Methyloprofundus sedimenti</name>
    <dbReference type="NCBI Taxonomy" id="1420851"/>
    <lineage>
        <taxon>Bacteria</taxon>
        <taxon>Pseudomonadati</taxon>
        <taxon>Pseudomonadota</taxon>
        <taxon>Gammaproteobacteria</taxon>
        <taxon>Methylococcales</taxon>
        <taxon>Methylococcaceae</taxon>
        <taxon>Methyloprofundus</taxon>
    </lineage>
</organism>
<accession>A0A1V8M7N5</accession>
<reference evidence="2 3" key="1">
    <citation type="submission" date="2015-12" db="EMBL/GenBank/DDBJ databases">
        <authorList>
            <person name="Shamseldin A."/>
            <person name="Moawad H."/>
            <person name="Abd El-Rahim W.M."/>
            <person name="Sadowsky M.J."/>
        </authorList>
    </citation>
    <scope>NUCLEOTIDE SEQUENCE [LARGE SCALE GENOMIC DNA]</scope>
    <source>
        <strain evidence="2 3">WF1</strain>
    </source>
</reference>
<keyword evidence="3" id="KW-1185">Reference proteome</keyword>
<comment type="caution">
    <text evidence="2">The sequence shown here is derived from an EMBL/GenBank/DDBJ whole genome shotgun (WGS) entry which is preliminary data.</text>
</comment>
<keyword evidence="1" id="KW-1133">Transmembrane helix</keyword>
<protein>
    <submittedName>
        <fullName evidence="2">Uncharacterized protein</fullName>
    </submittedName>
</protein>
<keyword evidence="1" id="KW-0812">Transmembrane</keyword>
<evidence type="ECO:0000256" key="1">
    <source>
        <dbReference type="SAM" id="Phobius"/>
    </source>
</evidence>